<evidence type="ECO:0000256" key="2">
    <source>
        <dbReference type="ARBA" id="ARBA00023157"/>
    </source>
</evidence>
<proteinExistence type="inferred from homology"/>
<dbReference type="Proteomes" id="UP000242519">
    <property type="component" value="Unassembled WGS sequence"/>
</dbReference>
<feature type="chain" id="PRO_5013075485" evidence="3">
    <location>
        <begin position="19"/>
        <end position="233"/>
    </location>
</feature>
<keyword evidence="6" id="KW-1185">Reference proteome</keyword>
<dbReference type="CDD" id="cd02947">
    <property type="entry name" value="TRX_family"/>
    <property type="match status" value="1"/>
</dbReference>
<dbReference type="InterPro" id="IPR036249">
    <property type="entry name" value="Thioredoxin-like_sf"/>
</dbReference>
<dbReference type="STRING" id="503106.A0A218ZFV5"/>
<comment type="caution">
    <text evidence="5">The sequence shown here is derived from an EMBL/GenBank/DDBJ whole genome shotgun (WGS) entry which is preliminary data.</text>
</comment>
<evidence type="ECO:0000313" key="5">
    <source>
        <dbReference type="EMBL" id="OWP06046.1"/>
    </source>
</evidence>
<dbReference type="InterPro" id="IPR013766">
    <property type="entry name" value="Thioredoxin_domain"/>
</dbReference>
<dbReference type="SUPFAM" id="SSF52833">
    <property type="entry name" value="Thioredoxin-like"/>
    <property type="match status" value="1"/>
</dbReference>
<comment type="similarity">
    <text evidence="1">Belongs to the thioredoxin family.</text>
</comment>
<dbReference type="PANTHER" id="PTHR46115">
    <property type="entry name" value="THIOREDOXIN-LIKE PROTEIN 1"/>
    <property type="match status" value="1"/>
</dbReference>
<dbReference type="PROSITE" id="PS51352">
    <property type="entry name" value="THIOREDOXIN_2"/>
    <property type="match status" value="1"/>
</dbReference>
<sequence>MRVSSGLIGALLAASGLAIVLPRPDIRIHISLPEGGAPGDGEKLRVHIDGESLLPVCPLANVDANGRCCAPDFTLRCDPERAVTVPQHMSGDEEAYSQQRLGEIASATSKSTAGKSVLDDVIHRLVGGDRVRFPSSNSEFDTFFGTPGKLVVVMFTAGWCGPCRFIAPSFAEYSNRYADVVFVSVDIDKLGTLPQGSDIHSVPTFKFYRDQNLVSEFSGASQQKLQETIEANM</sequence>
<dbReference type="InterPro" id="IPR017937">
    <property type="entry name" value="Thioredoxin_CS"/>
</dbReference>
<feature type="domain" description="Thioredoxin" evidence="4">
    <location>
        <begin position="98"/>
        <end position="233"/>
    </location>
</feature>
<dbReference type="AlphaFoldDB" id="A0A218ZFV5"/>
<evidence type="ECO:0000313" key="6">
    <source>
        <dbReference type="Proteomes" id="UP000242519"/>
    </source>
</evidence>
<dbReference type="Pfam" id="PF00085">
    <property type="entry name" value="Thioredoxin"/>
    <property type="match status" value="1"/>
</dbReference>
<dbReference type="OrthoDB" id="10263751at2759"/>
<keyword evidence="3" id="KW-0732">Signal</keyword>
<accession>A0A218ZFV5</accession>
<dbReference type="Gene3D" id="3.40.30.10">
    <property type="entry name" value="Glutaredoxin"/>
    <property type="match status" value="1"/>
</dbReference>
<evidence type="ECO:0000256" key="3">
    <source>
        <dbReference type="SAM" id="SignalP"/>
    </source>
</evidence>
<dbReference type="PROSITE" id="PS00194">
    <property type="entry name" value="THIOREDOXIN_1"/>
    <property type="match status" value="1"/>
</dbReference>
<keyword evidence="2" id="KW-1015">Disulfide bond</keyword>
<protein>
    <submittedName>
        <fullName evidence="5">Thioredoxin</fullName>
    </submittedName>
</protein>
<name>A0A218ZFV5_9HELO</name>
<gene>
    <name evidence="5" type="ORF">B2J93_1803</name>
</gene>
<evidence type="ECO:0000259" key="4">
    <source>
        <dbReference type="PROSITE" id="PS51352"/>
    </source>
</evidence>
<organism evidence="5 6">
    <name type="scientific">Diplocarpon coronariae</name>
    <dbReference type="NCBI Taxonomy" id="2795749"/>
    <lineage>
        <taxon>Eukaryota</taxon>
        <taxon>Fungi</taxon>
        <taxon>Dikarya</taxon>
        <taxon>Ascomycota</taxon>
        <taxon>Pezizomycotina</taxon>
        <taxon>Leotiomycetes</taxon>
        <taxon>Helotiales</taxon>
        <taxon>Drepanopezizaceae</taxon>
        <taxon>Diplocarpon</taxon>
    </lineage>
</organism>
<feature type="signal peptide" evidence="3">
    <location>
        <begin position="1"/>
        <end position="18"/>
    </location>
</feature>
<reference evidence="5 6" key="1">
    <citation type="submission" date="2017-04" db="EMBL/GenBank/DDBJ databases">
        <title>Draft genome sequence of Marssonina coronaria NL1: causal agent of apple blotch.</title>
        <authorList>
            <person name="Cheng Q."/>
        </authorList>
    </citation>
    <scope>NUCLEOTIDE SEQUENCE [LARGE SCALE GENOMIC DNA]</scope>
    <source>
        <strain evidence="5 6">NL1</strain>
    </source>
</reference>
<dbReference type="InParanoid" id="A0A218ZFV5"/>
<evidence type="ECO:0000256" key="1">
    <source>
        <dbReference type="ARBA" id="ARBA00008987"/>
    </source>
</evidence>
<dbReference type="EMBL" id="MZNU01000058">
    <property type="protein sequence ID" value="OWP06046.1"/>
    <property type="molecule type" value="Genomic_DNA"/>
</dbReference>
<dbReference type="PRINTS" id="PR00421">
    <property type="entry name" value="THIOREDOXIN"/>
</dbReference>